<dbReference type="Pfam" id="PF00059">
    <property type="entry name" value="Lectin_C"/>
    <property type="match status" value="2"/>
</dbReference>
<dbReference type="InterPro" id="IPR001304">
    <property type="entry name" value="C-type_lectin-like"/>
</dbReference>
<feature type="transmembrane region" description="Helical" evidence="3">
    <location>
        <begin position="34"/>
        <end position="58"/>
    </location>
</feature>
<protein>
    <recommendedName>
        <fullName evidence="4">C-type lectin domain-containing protein</fullName>
    </recommendedName>
</protein>
<keyword evidence="2" id="KW-1015">Disulfide bond</keyword>
<dbReference type="InterPro" id="IPR018378">
    <property type="entry name" value="C-type_lectin_CS"/>
</dbReference>
<dbReference type="CDD" id="cd03590">
    <property type="entry name" value="CLECT_DC-SIGN_like"/>
    <property type="match status" value="2"/>
</dbReference>
<dbReference type="PANTHER" id="PTHR22803">
    <property type="entry name" value="MANNOSE, PHOSPHOLIPASE, LECTIN RECEPTOR RELATED"/>
    <property type="match status" value="1"/>
</dbReference>
<evidence type="ECO:0000259" key="4">
    <source>
        <dbReference type="PROSITE" id="PS50041"/>
    </source>
</evidence>
<dbReference type="SUPFAM" id="SSF56436">
    <property type="entry name" value="C-type lectin-like"/>
    <property type="match status" value="2"/>
</dbReference>
<name>A0ABU7A3E2_9TELE</name>
<dbReference type="InterPro" id="IPR016186">
    <property type="entry name" value="C-type_lectin-like/link_sf"/>
</dbReference>
<dbReference type="SMART" id="SM00034">
    <property type="entry name" value="CLECT"/>
    <property type="match status" value="2"/>
</dbReference>
<organism evidence="5 6">
    <name type="scientific">Ataeniobius toweri</name>
    <dbReference type="NCBI Taxonomy" id="208326"/>
    <lineage>
        <taxon>Eukaryota</taxon>
        <taxon>Metazoa</taxon>
        <taxon>Chordata</taxon>
        <taxon>Craniata</taxon>
        <taxon>Vertebrata</taxon>
        <taxon>Euteleostomi</taxon>
        <taxon>Actinopterygii</taxon>
        <taxon>Neopterygii</taxon>
        <taxon>Teleostei</taxon>
        <taxon>Neoteleostei</taxon>
        <taxon>Acanthomorphata</taxon>
        <taxon>Ovalentaria</taxon>
        <taxon>Atherinomorphae</taxon>
        <taxon>Cyprinodontiformes</taxon>
        <taxon>Goodeidae</taxon>
        <taxon>Ataeniobius</taxon>
    </lineage>
</organism>
<feature type="domain" description="C-type lectin" evidence="4">
    <location>
        <begin position="158"/>
        <end position="277"/>
    </location>
</feature>
<sequence length="571" mass="65602">MFNNFSDKDLDTCALWIKENPPGSASGIFRFRRYWFPAVMVAGVLVLLILLMVLVVTYKKTSSSLWSAEEEISSLNGKMESLNASLLQAHESIKDVHQMQQSIQDTKDRLSSVSAALQQLSVLDSLSRKVDGLKCSLERIISNSSAAGPCCPVDWTQFNSDCYLFSHQTLSWNEAKNWCERKNAHLVILHTNEEWDFVTRKSVPHLYWVGLTDGRTGKWEWVNQTPYSMERRRWVPGQPDAWTGHGLGPEDEDCAHLHKDGRLNDMHCSISTRFICQKRTFIFLTETKTRKDTMTTEYHDEVEDDSNSFWNKEPRPVSFSGVPRFRRWLYPGLGVSFVLIFIIAVGVTNTNTLRRLWSVEKTVSNQTEWLASTLQLTKDTTKDVQRLKFSVESNKDQLTSVSEGLKQLSALDTIGRTVAKLKCTLERYMNNGSVSYGCCPLGWESFSTSCYFFSRTALSWHEARDWCNGHESHLVILMGDEEWDFVTRHSAGTFYWVGLTDEKSGRWEWVNQTPYVMNRRRWKPGQPDSWTGHGLGAGDEDCAHIHNDGRLNDLHCSTRLRYICQRHSQRS</sequence>
<dbReference type="InterPro" id="IPR033989">
    <property type="entry name" value="CD209-like_CTLD"/>
</dbReference>
<feature type="domain" description="C-type lectin" evidence="4">
    <location>
        <begin position="446"/>
        <end position="565"/>
    </location>
</feature>
<dbReference type="Gene3D" id="3.10.100.10">
    <property type="entry name" value="Mannose-Binding Protein A, subunit A"/>
    <property type="match status" value="2"/>
</dbReference>
<evidence type="ECO:0000256" key="2">
    <source>
        <dbReference type="ARBA" id="ARBA00023157"/>
    </source>
</evidence>
<dbReference type="EMBL" id="JAHUTI010000802">
    <property type="protein sequence ID" value="MED6232443.1"/>
    <property type="molecule type" value="Genomic_DNA"/>
</dbReference>
<proteinExistence type="predicted"/>
<accession>A0ABU7A3E2</accession>
<dbReference type="InterPro" id="IPR050111">
    <property type="entry name" value="C-type_lectin/snaclec_domain"/>
</dbReference>
<dbReference type="InterPro" id="IPR016187">
    <property type="entry name" value="CTDL_fold"/>
</dbReference>
<reference evidence="5 6" key="1">
    <citation type="submission" date="2021-07" db="EMBL/GenBank/DDBJ databases">
        <authorList>
            <person name="Palmer J.M."/>
        </authorList>
    </citation>
    <scope>NUCLEOTIDE SEQUENCE [LARGE SCALE GENOMIC DNA]</scope>
    <source>
        <strain evidence="5 6">AT_MEX2019</strain>
        <tissue evidence="5">Muscle</tissue>
    </source>
</reference>
<keyword evidence="3" id="KW-0472">Membrane</keyword>
<keyword evidence="3" id="KW-0812">Transmembrane</keyword>
<keyword evidence="3" id="KW-1133">Transmembrane helix</keyword>
<evidence type="ECO:0000256" key="3">
    <source>
        <dbReference type="SAM" id="Phobius"/>
    </source>
</evidence>
<evidence type="ECO:0000313" key="5">
    <source>
        <dbReference type="EMBL" id="MED6232443.1"/>
    </source>
</evidence>
<keyword evidence="6" id="KW-1185">Reference proteome</keyword>
<evidence type="ECO:0000313" key="6">
    <source>
        <dbReference type="Proteomes" id="UP001345963"/>
    </source>
</evidence>
<evidence type="ECO:0000256" key="1">
    <source>
        <dbReference type="ARBA" id="ARBA00022734"/>
    </source>
</evidence>
<dbReference type="Proteomes" id="UP001345963">
    <property type="component" value="Unassembled WGS sequence"/>
</dbReference>
<keyword evidence="1" id="KW-0430">Lectin</keyword>
<feature type="transmembrane region" description="Helical" evidence="3">
    <location>
        <begin position="328"/>
        <end position="347"/>
    </location>
</feature>
<dbReference type="PROSITE" id="PS00615">
    <property type="entry name" value="C_TYPE_LECTIN_1"/>
    <property type="match status" value="2"/>
</dbReference>
<dbReference type="PROSITE" id="PS50041">
    <property type="entry name" value="C_TYPE_LECTIN_2"/>
    <property type="match status" value="2"/>
</dbReference>
<comment type="caution">
    <text evidence="5">The sequence shown here is derived from an EMBL/GenBank/DDBJ whole genome shotgun (WGS) entry which is preliminary data.</text>
</comment>
<gene>
    <name evidence="5" type="ORF">ATANTOWER_030157</name>
</gene>